<dbReference type="AlphaFoldDB" id="A0A0D2LY61"/>
<evidence type="ECO:0000256" key="3">
    <source>
        <dbReference type="ARBA" id="ARBA00034487"/>
    </source>
</evidence>
<comment type="similarity">
    <text evidence="3">Belongs to the methyltransferase superfamily. Arsenite methyltransferase family.</text>
</comment>
<evidence type="ECO:0000259" key="10">
    <source>
        <dbReference type="Pfam" id="PF13847"/>
    </source>
</evidence>
<comment type="catalytic activity">
    <reaction evidence="6">
        <text>arsenic triglutathione + [thioredoxin]-dithiol + S-adenosyl-L-methionine + 2 H2O = methylarsonous acid + [thioredoxin]-disulfide + 3 glutathione + S-adenosyl-L-homocysteine + H(+)</text>
        <dbReference type="Rhea" id="RHEA:69460"/>
        <dbReference type="Rhea" id="RHEA-COMP:10698"/>
        <dbReference type="Rhea" id="RHEA-COMP:10700"/>
        <dbReference type="ChEBI" id="CHEBI:15377"/>
        <dbReference type="ChEBI" id="CHEBI:15378"/>
        <dbReference type="ChEBI" id="CHEBI:17826"/>
        <dbReference type="ChEBI" id="CHEBI:29950"/>
        <dbReference type="ChEBI" id="CHEBI:50058"/>
        <dbReference type="ChEBI" id="CHEBI:57856"/>
        <dbReference type="ChEBI" id="CHEBI:57925"/>
        <dbReference type="ChEBI" id="CHEBI:59789"/>
        <dbReference type="ChEBI" id="CHEBI:183640"/>
        <dbReference type="EC" id="2.1.1.137"/>
    </reaction>
</comment>
<accession>A0A0D2LY61</accession>
<evidence type="ECO:0000256" key="7">
    <source>
        <dbReference type="ARBA" id="ARBA00047943"/>
    </source>
</evidence>
<feature type="compositionally biased region" description="Basic residues" evidence="9">
    <location>
        <begin position="26"/>
        <end position="39"/>
    </location>
</feature>
<dbReference type="GeneID" id="25731017"/>
<dbReference type="Pfam" id="PF13847">
    <property type="entry name" value="Methyltransf_31"/>
    <property type="match status" value="1"/>
</dbReference>
<dbReference type="OrthoDB" id="8300214at2759"/>
<feature type="region of interest" description="Disordered" evidence="9">
    <location>
        <begin position="23"/>
        <end position="87"/>
    </location>
</feature>
<feature type="domain" description="Methyltransferase" evidence="10">
    <location>
        <begin position="88"/>
        <end position="226"/>
    </location>
</feature>
<dbReference type="CDD" id="cd02440">
    <property type="entry name" value="AdoMet_MTases"/>
    <property type="match status" value="1"/>
</dbReference>
<keyword evidence="12" id="KW-1185">Reference proteome</keyword>
<evidence type="ECO:0000256" key="1">
    <source>
        <dbReference type="ARBA" id="ARBA00022679"/>
    </source>
</evidence>
<evidence type="ECO:0000256" key="4">
    <source>
        <dbReference type="ARBA" id="ARBA00034521"/>
    </source>
</evidence>
<evidence type="ECO:0000256" key="8">
    <source>
        <dbReference type="ARBA" id="ARBA00048428"/>
    </source>
</evidence>
<keyword evidence="2" id="KW-0949">S-adenosyl-L-methionine</keyword>
<evidence type="ECO:0000313" key="12">
    <source>
        <dbReference type="Proteomes" id="UP000054498"/>
    </source>
</evidence>
<reference evidence="11 12" key="1">
    <citation type="journal article" date="2013" name="BMC Genomics">
        <title>Reconstruction of the lipid metabolism for the microalga Monoraphidium neglectum from its genome sequence reveals characteristics suitable for biofuel production.</title>
        <authorList>
            <person name="Bogen C."/>
            <person name="Al-Dilaimi A."/>
            <person name="Albersmeier A."/>
            <person name="Wichmann J."/>
            <person name="Grundmann M."/>
            <person name="Rupp O."/>
            <person name="Lauersen K.J."/>
            <person name="Blifernez-Klassen O."/>
            <person name="Kalinowski J."/>
            <person name="Goesmann A."/>
            <person name="Mussgnug J.H."/>
            <person name="Kruse O."/>
        </authorList>
    </citation>
    <scope>NUCLEOTIDE SEQUENCE [LARGE SCALE GENOMIC DNA]</scope>
    <source>
        <strain evidence="11 12">SAG 48.87</strain>
    </source>
</reference>
<evidence type="ECO:0000313" key="11">
    <source>
        <dbReference type="EMBL" id="KIY94416.1"/>
    </source>
</evidence>
<dbReference type="PANTHER" id="PTHR43675:SF8">
    <property type="entry name" value="ARSENITE METHYLTRANSFERASE"/>
    <property type="match status" value="1"/>
</dbReference>
<dbReference type="InterPro" id="IPR025714">
    <property type="entry name" value="Methyltranfer_dom"/>
</dbReference>
<evidence type="ECO:0000256" key="2">
    <source>
        <dbReference type="ARBA" id="ARBA00022691"/>
    </source>
</evidence>
<dbReference type="GO" id="GO:0032259">
    <property type="term" value="P:methylation"/>
    <property type="evidence" value="ECO:0007669"/>
    <property type="project" value="UniProtKB-KW"/>
</dbReference>
<evidence type="ECO:0000256" key="9">
    <source>
        <dbReference type="SAM" id="MobiDB-lite"/>
    </source>
</evidence>
<feature type="compositionally biased region" description="Low complexity" evidence="9">
    <location>
        <begin position="68"/>
        <end position="77"/>
    </location>
</feature>
<dbReference type="GO" id="GO:0030791">
    <property type="term" value="F:arsenite methyltransferase activity"/>
    <property type="evidence" value="ECO:0007669"/>
    <property type="project" value="UniProtKB-EC"/>
</dbReference>
<protein>
    <recommendedName>
        <fullName evidence="5">Arsenite methyltransferase</fullName>
        <ecNumber evidence="4">2.1.1.137</ecNumber>
    </recommendedName>
</protein>
<feature type="compositionally biased region" description="Low complexity" evidence="9">
    <location>
        <begin position="52"/>
        <end position="61"/>
    </location>
</feature>
<organism evidence="11 12">
    <name type="scientific">Monoraphidium neglectum</name>
    <dbReference type="NCBI Taxonomy" id="145388"/>
    <lineage>
        <taxon>Eukaryota</taxon>
        <taxon>Viridiplantae</taxon>
        <taxon>Chlorophyta</taxon>
        <taxon>core chlorophytes</taxon>
        <taxon>Chlorophyceae</taxon>
        <taxon>CS clade</taxon>
        <taxon>Sphaeropleales</taxon>
        <taxon>Selenastraceae</taxon>
        <taxon>Monoraphidium</taxon>
    </lineage>
</organism>
<dbReference type="InterPro" id="IPR026669">
    <property type="entry name" value="Arsenite_MeTrfase-like"/>
</dbReference>
<sequence length="270" mass="29198">MVVAAPSPRALRGSASLTWWVGGRAPQRRQRRRRERRGRTLGSDKVFANTNAAAQGAARRGAPPPALPRGRAARSGAAPPPTGAAAGGCGTGRDCYVCSALVGEKGFVTGIDMTDAQLDVARRHADAWARELGYAEPNTRFVKGRIEYLDEAELPDGSVDVVISNCVINLSPEKARCLEEVYRVLAPGGEMFFSDVYCDRRLPEAAQKHYVAVGECLGGALYVNDFITLCRKVGFHDPRVLSVEPIDVHDAKLLEVLGGAKFFSITFRWG</sequence>
<dbReference type="STRING" id="145388.A0A0D2LY61"/>
<name>A0A0D2LY61_9CHLO</name>
<gene>
    <name evidence="11" type="ORF">MNEG_13544</name>
</gene>
<dbReference type="Proteomes" id="UP000054498">
    <property type="component" value="Unassembled WGS sequence"/>
</dbReference>
<comment type="catalytic activity">
    <reaction evidence="8">
        <text>arsenic triglutathione + 3 [thioredoxin]-dithiol + 3 S-adenosyl-L-methionine = trimethylarsine + 3 [thioredoxin]-disulfide + 3 glutathione + 3 S-adenosyl-L-homocysteine + 3 H(+)</text>
        <dbReference type="Rhea" id="RHEA:69432"/>
        <dbReference type="Rhea" id="RHEA-COMP:10698"/>
        <dbReference type="Rhea" id="RHEA-COMP:10700"/>
        <dbReference type="ChEBI" id="CHEBI:15378"/>
        <dbReference type="ChEBI" id="CHEBI:27130"/>
        <dbReference type="ChEBI" id="CHEBI:29950"/>
        <dbReference type="ChEBI" id="CHEBI:50058"/>
        <dbReference type="ChEBI" id="CHEBI:57856"/>
        <dbReference type="ChEBI" id="CHEBI:57925"/>
        <dbReference type="ChEBI" id="CHEBI:59789"/>
        <dbReference type="ChEBI" id="CHEBI:183640"/>
        <dbReference type="EC" id="2.1.1.137"/>
    </reaction>
</comment>
<dbReference type="SUPFAM" id="SSF53335">
    <property type="entry name" value="S-adenosyl-L-methionine-dependent methyltransferases"/>
    <property type="match status" value="1"/>
</dbReference>
<dbReference type="PANTHER" id="PTHR43675">
    <property type="entry name" value="ARSENITE METHYLTRANSFERASE"/>
    <property type="match status" value="1"/>
</dbReference>
<dbReference type="KEGG" id="mng:MNEG_13544"/>
<dbReference type="EC" id="2.1.1.137" evidence="4"/>
<proteinExistence type="inferred from homology"/>
<evidence type="ECO:0000256" key="5">
    <source>
        <dbReference type="ARBA" id="ARBA00034545"/>
    </source>
</evidence>
<comment type="catalytic activity">
    <reaction evidence="7">
        <text>arsenic triglutathione + 2 [thioredoxin]-dithiol + 2 S-adenosyl-L-methionine + H2O = dimethylarsinous acid + 2 [thioredoxin]-disulfide + 3 glutathione + 2 S-adenosyl-L-homocysteine + 2 H(+)</text>
        <dbReference type="Rhea" id="RHEA:69464"/>
        <dbReference type="Rhea" id="RHEA-COMP:10698"/>
        <dbReference type="Rhea" id="RHEA-COMP:10700"/>
        <dbReference type="ChEBI" id="CHEBI:15377"/>
        <dbReference type="ChEBI" id="CHEBI:15378"/>
        <dbReference type="ChEBI" id="CHEBI:23808"/>
        <dbReference type="ChEBI" id="CHEBI:29950"/>
        <dbReference type="ChEBI" id="CHEBI:50058"/>
        <dbReference type="ChEBI" id="CHEBI:57856"/>
        <dbReference type="ChEBI" id="CHEBI:57925"/>
        <dbReference type="ChEBI" id="CHEBI:59789"/>
        <dbReference type="ChEBI" id="CHEBI:183640"/>
        <dbReference type="EC" id="2.1.1.137"/>
    </reaction>
</comment>
<dbReference type="Gene3D" id="3.40.50.150">
    <property type="entry name" value="Vaccinia Virus protein VP39"/>
    <property type="match status" value="1"/>
</dbReference>
<keyword evidence="11" id="KW-0489">Methyltransferase</keyword>
<dbReference type="EMBL" id="KK104110">
    <property type="protein sequence ID" value="KIY94416.1"/>
    <property type="molecule type" value="Genomic_DNA"/>
</dbReference>
<keyword evidence="1 11" id="KW-0808">Transferase</keyword>
<dbReference type="InterPro" id="IPR029063">
    <property type="entry name" value="SAM-dependent_MTases_sf"/>
</dbReference>
<dbReference type="RefSeq" id="XP_013893436.1">
    <property type="nucleotide sequence ID" value="XM_014037982.1"/>
</dbReference>
<evidence type="ECO:0000256" key="6">
    <source>
        <dbReference type="ARBA" id="ARBA00047941"/>
    </source>
</evidence>